<evidence type="ECO:0000313" key="1">
    <source>
        <dbReference type="EMBL" id="KAH9379480.1"/>
    </source>
</evidence>
<comment type="caution">
    <text evidence="1">The sequence shown here is derived from an EMBL/GenBank/DDBJ whole genome shotgun (WGS) entry which is preliminary data.</text>
</comment>
<dbReference type="VEuPathDB" id="VectorBase:HLOH_048333"/>
<protein>
    <submittedName>
        <fullName evidence="1">Uncharacterized protein</fullName>
    </submittedName>
</protein>
<organism evidence="1 2">
    <name type="scientific">Haemaphysalis longicornis</name>
    <name type="common">Bush tick</name>
    <dbReference type="NCBI Taxonomy" id="44386"/>
    <lineage>
        <taxon>Eukaryota</taxon>
        <taxon>Metazoa</taxon>
        <taxon>Ecdysozoa</taxon>
        <taxon>Arthropoda</taxon>
        <taxon>Chelicerata</taxon>
        <taxon>Arachnida</taxon>
        <taxon>Acari</taxon>
        <taxon>Parasitiformes</taxon>
        <taxon>Ixodida</taxon>
        <taxon>Ixodoidea</taxon>
        <taxon>Ixodidae</taxon>
        <taxon>Haemaphysalinae</taxon>
        <taxon>Haemaphysalis</taxon>
    </lineage>
</organism>
<sequence length="78" mass="8833">MSLVHYLFSKNRTGAESDDEPRRNLLKAKVVPLPTAPKITAKANHIPELVIPGFSSRCRNQGFSERTKFRCTTCKIFL</sequence>
<keyword evidence="2" id="KW-1185">Reference proteome</keyword>
<gene>
    <name evidence="1" type="ORF">HPB48_011189</name>
</gene>
<reference evidence="1 2" key="1">
    <citation type="journal article" date="2020" name="Cell">
        <title>Large-Scale Comparative Analyses of Tick Genomes Elucidate Their Genetic Diversity and Vector Capacities.</title>
        <authorList>
            <consortium name="Tick Genome and Microbiome Consortium (TIGMIC)"/>
            <person name="Jia N."/>
            <person name="Wang J."/>
            <person name="Shi W."/>
            <person name="Du L."/>
            <person name="Sun Y."/>
            <person name="Zhan W."/>
            <person name="Jiang J.F."/>
            <person name="Wang Q."/>
            <person name="Zhang B."/>
            <person name="Ji P."/>
            <person name="Bell-Sakyi L."/>
            <person name="Cui X.M."/>
            <person name="Yuan T.T."/>
            <person name="Jiang B.G."/>
            <person name="Yang W.F."/>
            <person name="Lam T.T."/>
            <person name="Chang Q.C."/>
            <person name="Ding S.J."/>
            <person name="Wang X.J."/>
            <person name="Zhu J.G."/>
            <person name="Ruan X.D."/>
            <person name="Zhao L."/>
            <person name="Wei J.T."/>
            <person name="Ye R.Z."/>
            <person name="Que T.C."/>
            <person name="Du C.H."/>
            <person name="Zhou Y.H."/>
            <person name="Cheng J.X."/>
            <person name="Dai P.F."/>
            <person name="Guo W.B."/>
            <person name="Han X.H."/>
            <person name="Huang E.J."/>
            <person name="Li L.F."/>
            <person name="Wei W."/>
            <person name="Gao Y.C."/>
            <person name="Liu J.Z."/>
            <person name="Shao H.Z."/>
            <person name="Wang X."/>
            <person name="Wang C.C."/>
            <person name="Yang T.C."/>
            <person name="Huo Q.B."/>
            <person name="Li W."/>
            <person name="Chen H.Y."/>
            <person name="Chen S.E."/>
            <person name="Zhou L.G."/>
            <person name="Ni X.B."/>
            <person name="Tian J.H."/>
            <person name="Sheng Y."/>
            <person name="Liu T."/>
            <person name="Pan Y.S."/>
            <person name="Xia L.Y."/>
            <person name="Li J."/>
            <person name="Zhao F."/>
            <person name="Cao W.C."/>
        </authorList>
    </citation>
    <scope>NUCLEOTIDE SEQUENCE [LARGE SCALE GENOMIC DNA]</scope>
    <source>
        <strain evidence="1">HaeL-2018</strain>
    </source>
</reference>
<name>A0A9J6GXU5_HAELO</name>
<accession>A0A9J6GXU5</accession>
<proteinExistence type="predicted"/>
<dbReference type="EMBL" id="JABSTR010000010">
    <property type="protein sequence ID" value="KAH9379480.1"/>
    <property type="molecule type" value="Genomic_DNA"/>
</dbReference>
<dbReference type="Proteomes" id="UP000821853">
    <property type="component" value="Chromosome 8"/>
</dbReference>
<evidence type="ECO:0000313" key="2">
    <source>
        <dbReference type="Proteomes" id="UP000821853"/>
    </source>
</evidence>
<dbReference type="AlphaFoldDB" id="A0A9J6GXU5"/>